<sequence length="364" mass="37605">MAPAAEITTDSTVQAPEVKIRSFRIGFVGALGVLLALLLGGIVAELGTVILYVALALFLALGLDPVVSWLQRRSLPRWAAILIVIAVVIGIFVGLIATIVPIVVSQTKIIVDNWDDIVANVLNSDFVAWLNQLGGGDHAIDDAIASAGDWLADPANLGTLGGGILAVGAGIAGGFTGATIVLILTLYFLASLDSMKRYSVRFVPASSRGSYREVTEEITGSVGRYVIGQFSLGAVNGVLSLIFLTIIGAPAPILLAFIAFLFSLVPLVGTLTGAVIISLVCLAASPLTALVAAIYYLVYMQVEAYVLSPRIMNRAVAVPGALVVIAAVAGGTLGGVLGALVAIPVAASLIIIVEKVIFPRQDGH</sequence>
<feature type="transmembrane region" description="Helical" evidence="8">
    <location>
        <begin position="336"/>
        <end position="358"/>
    </location>
</feature>
<protein>
    <submittedName>
        <fullName evidence="9">AI-2E family transporter</fullName>
    </submittedName>
</protein>
<feature type="transmembrane region" description="Helical" evidence="8">
    <location>
        <begin position="274"/>
        <end position="299"/>
    </location>
</feature>
<feature type="transmembrane region" description="Helical" evidence="8">
    <location>
        <begin position="79"/>
        <end position="104"/>
    </location>
</feature>
<feature type="transmembrane region" description="Helical" evidence="8">
    <location>
        <begin position="164"/>
        <end position="189"/>
    </location>
</feature>
<accession>A0ABN2MFK5</accession>
<evidence type="ECO:0000256" key="4">
    <source>
        <dbReference type="ARBA" id="ARBA00022475"/>
    </source>
</evidence>
<proteinExistence type="inferred from homology"/>
<dbReference type="EMBL" id="BAAANK010000001">
    <property type="protein sequence ID" value="GAA1822876.1"/>
    <property type="molecule type" value="Genomic_DNA"/>
</dbReference>
<evidence type="ECO:0000256" key="1">
    <source>
        <dbReference type="ARBA" id="ARBA00004651"/>
    </source>
</evidence>
<feature type="transmembrane region" description="Helical" evidence="8">
    <location>
        <begin position="311"/>
        <end position="330"/>
    </location>
</feature>
<evidence type="ECO:0000256" key="2">
    <source>
        <dbReference type="ARBA" id="ARBA00009773"/>
    </source>
</evidence>
<evidence type="ECO:0000256" key="8">
    <source>
        <dbReference type="SAM" id="Phobius"/>
    </source>
</evidence>
<evidence type="ECO:0000256" key="5">
    <source>
        <dbReference type="ARBA" id="ARBA00022692"/>
    </source>
</evidence>
<comment type="subcellular location">
    <subcellularLocation>
        <location evidence="1">Cell membrane</location>
        <topology evidence="1">Multi-pass membrane protein</topology>
    </subcellularLocation>
</comment>
<keyword evidence="4" id="KW-1003">Cell membrane</keyword>
<reference evidence="9 10" key="1">
    <citation type="journal article" date="2019" name="Int. J. Syst. Evol. Microbiol.">
        <title>The Global Catalogue of Microorganisms (GCM) 10K type strain sequencing project: providing services to taxonomists for standard genome sequencing and annotation.</title>
        <authorList>
            <consortium name="The Broad Institute Genomics Platform"/>
            <consortium name="The Broad Institute Genome Sequencing Center for Infectious Disease"/>
            <person name="Wu L."/>
            <person name="Ma J."/>
        </authorList>
    </citation>
    <scope>NUCLEOTIDE SEQUENCE [LARGE SCALE GENOMIC DNA]</scope>
    <source>
        <strain evidence="9 10">JCM 14323</strain>
    </source>
</reference>
<comment type="caution">
    <text evidence="9">The sequence shown here is derived from an EMBL/GenBank/DDBJ whole genome shotgun (WGS) entry which is preliminary data.</text>
</comment>
<evidence type="ECO:0000313" key="10">
    <source>
        <dbReference type="Proteomes" id="UP001501746"/>
    </source>
</evidence>
<keyword evidence="3" id="KW-0813">Transport</keyword>
<dbReference type="Proteomes" id="UP001501746">
    <property type="component" value="Unassembled WGS sequence"/>
</dbReference>
<name>A0ABN2MFK5_9MICO</name>
<dbReference type="Pfam" id="PF01594">
    <property type="entry name" value="AI-2E_transport"/>
    <property type="match status" value="1"/>
</dbReference>
<feature type="transmembrane region" description="Helical" evidence="8">
    <location>
        <begin position="49"/>
        <end position="67"/>
    </location>
</feature>
<keyword evidence="5 8" id="KW-0812">Transmembrane</keyword>
<gene>
    <name evidence="9" type="ORF">GCM10009750_01660</name>
</gene>
<dbReference type="PANTHER" id="PTHR21716">
    <property type="entry name" value="TRANSMEMBRANE PROTEIN"/>
    <property type="match status" value="1"/>
</dbReference>
<keyword evidence="10" id="KW-1185">Reference proteome</keyword>
<comment type="similarity">
    <text evidence="2">Belongs to the autoinducer-2 exporter (AI-2E) (TC 2.A.86) family.</text>
</comment>
<dbReference type="PANTHER" id="PTHR21716:SF53">
    <property type="entry name" value="PERMEASE PERM-RELATED"/>
    <property type="match status" value="1"/>
</dbReference>
<organism evidence="9 10">
    <name type="scientific">Agromyces salentinus</name>
    <dbReference type="NCBI Taxonomy" id="269421"/>
    <lineage>
        <taxon>Bacteria</taxon>
        <taxon>Bacillati</taxon>
        <taxon>Actinomycetota</taxon>
        <taxon>Actinomycetes</taxon>
        <taxon>Micrococcales</taxon>
        <taxon>Microbacteriaceae</taxon>
        <taxon>Agromyces</taxon>
    </lineage>
</organism>
<feature type="transmembrane region" description="Helical" evidence="8">
    <location>
        <begin position="25"/>
        <end position="43"/>
    </location>
</feature>
<evidence type="ECO:0000256" key="7">
    <source>
        <dbReference type="ARBA" id="ARBA00023136"/>
    </source>
</evidence>
<evidence type="ECO:0000256" key="6">
    <source>
        <dbReference type="ARBA" id="ARBA00022989"/>
    </source>
</evidence>
<keyword evidence="6 8" id="KW-1133">Transmembrane helix</keyword>
<feature type="transmembrane region" description="Helical" evidence="8">
    <location>
        <begin position="238"/>
        <end position="262"/>
    </location>
</feature>
<keyword evidence="7 8" id="KW-0472">Membrane</keyword>
<dbReference type="InterPro" id="IPR002549">
    <property type="entry name" value="AI-2E-like"/>
</dbReference>
<evidence type="ECO:0000256" key="3">
    <source>
        <dbReference type="ARBA" id="ARBA00022448"/>
    </source>
</evidence>
<evidence type="ECO:0000313" key="9">
    <source>
        <dbReference type="EMBL" id="GAA1822876.1"/>
    </source>
</evidence>